<reference evidence="1" key="1">
    <citation type="journal article" date="2021" name="bioRxiv">
        <title>Whole Genome Assembly and Annotation of Northern Wild Rice, Zizania palustris L., Supports a Whole Genome Duplication in the Zizania Genus.</title>
        <authorList>
            <person name="Haas M."/>
            <person name="Kono T."/>
            <person name="Macchietto M."/>
            <person name="Millas R."/>
            <person name="McGilp L."/>
            <person name="Shao M."/>
            <person name="Duquette J."/>
            <person name="Hirsch C.N."/>
            <person name="Kimball J."/>
        </authorList>
    </citation>
    <scope>NUCLEOTIDE SEQUENCE</scope>
    <source>
        <tissue evidence="1">Fresh leaf tissue</tissue>
    </source>
</reference>
<dbReference type="EMBL" id="JAAALK010000082">
    <property type="protein sequence ID" value="KAG8085732.1"/>
    <property type="molecule type" value="Genomic_DNA"/>
</dbReference>
<sequence length="90" mass="9982">MGSWTTSSSLAVSRWKPSETLERRGRRACRLRLRPAEERPAHVEFASVRPSLPILLVLCSTAHVYSGFDCNRRPATLGLGPESFEELNGG</sequence>
<dbReference type="Proteomes" id="UP000729402">
    <property type="component" value="Unassembled WGS sequence"/>
</dbReference>
<organism evidence="1 2">
    <name type="scientific">Zizania palustris</name>
    <name type="common">Northern wild rice</name>
    <dbReference type="NCBI Taxonomy" id="103762"/>
    <lineage>
        <taxon>Eukaryota</taxon>
        <taxon>Viridiplantae</taxon>
        <taxon>Streptophyta</taxon>
        <taxon>Embryophyta</taxon>
        <taxon>Tracheophyta</taxon>
        <taxon>Spermatophyta</taxon>
        <taxon>Magnoliopsida</taxon>
        <taxon>Liliopsida</taxon>
        <taxon>Poales</taxon>
        <taxon>Poaceae</taxon>
        <taxon>BOP clade</taxon>
        <taxon>Oryzoideae</taxon>
        <taxon>Oryzeae</taxon>
        <taxon>Zizaniinae</taxon>
        <taxon>Zizania</taxon>
    </lineage>
</organism>
<proteinExistence type="predicted"/>
<evidence type="ECO:0000313" key="2">
    <source>
        <dbReference type="Proteomes" id="UP000729402"/>
    </source>
</evidence>
<keyword evidence="2" id="KW-1185">Reference proteome</keyword>
<comment type="caution">
    <text evidence="1">The sequence shown here is derived from an EMBL/GenBank/DDBJ whole genome shotgun (WGS) entry which is preliminary data.</text>
</comment>
<accession>A0A8J5WAC8</accession>
<protein>
    <submittedName>
        <fullName evidence="1">Uncharacterized protein</fullName>
    </submittedName>
</protein>
<reference evidence="1" key="2">
    <citation type="submission" date="2021-02" db="EMBL/GenBank/DDBJ databases">
        <authorList>
            <person name="Kimball J.A."/>
            <person name="Haas M.W."/>
            <person name="Macchietto M."/>
            <person name="Kono T."/>
            <person name="Duquette J."/>
            <person name="Shao M."/>
        </authorList>
    </citation>
    <scope>NUCLEOTIDE SEQUENCE</scope>
    <source>
        <tissue evidence="1">Fresh leaf tissue</tissue>
    </source>
</reference>
<evidence type="ECO:0000313" key="1">
    <source>
        <dbReference type="EMBL" id="KAG8085732.1"/>
    </source>
</evidence>
<name>A0A8J5WAC8_ZIZPA</name>
<gene>
    <name evidence="1" type="ORF">GUJ93_ZPchr0010g7973</name>
</gene>
<dbReference type="AlphaFoldDB" id="A0A8J5WAC8"/>